<gene>
    <name evidence="1" type="ORF">CK203_112489</name>
</gene>
<evidence type="ECO:0000313" key="1">
    <source>
        <dbReference type="EMBL" id="RVW44813.1"/>
    </source>
</evidence>
<comment type="caution">
    <text evidence="1">The sequence shown here is derived from an EMBL/GenBank/DDBJ whole genome shotgun (WGS) entry which is preliminary data.</text>
</comment>
<dbReference type="AlphaFoldDB" id="A0A438EB99"/>
<dbReference type="Proteomes" id="UP000288805">
    <property type="component" value="Unassembled WGS sequence"/>
</dbReference>
<evidence type="ECO:0000313" key="2">
    <source>
        <dbReference type="Proteomes" id="UP000288805"/>
    </source>
</evidence>
<sequence length="157" mass="18505">MYERMMRNPSLQEGIVGLDDEEQEGIFTPELAVRRTLSKRELEGEFLKEEVSWRQESRVKWIREGDCNSKFFHRVANDRWNGKFIKSLMSEDGIVLNNIESILEEIKCHFGKLFSKPLREKEIHNAVLHLNKEKAPGLDGFTIGFYQQCWETIKEDL</sequence>
<protein>
    <recommendedName>
        <fullName evidence="3">Reverse transcriptase domain-containing protein</fullName>
    </recommendedName>
</protein>
<name>A0A438EB99_VITVI</name>
<organism evidence="1 2">
    <name type="scientific">Vitis vinifera</name>
    <name type="common">Grape</name>
    <dbReference type="NCBI Taxonomy" id="29760"/>
    <lineage>
        <taxon>Eukaryota</taxon>
        <taxon>Viridiplantae</taxon>
        <taxon>Streptophyta</taxon>
        <taxon>Embryophyta</taxon>
        <taxon>Tracheophyta</taxon>
        <taxon>Spermatophyta</taxon>
        <taxon>Magnoliopsida</taxon>
        <taxon>eudicotyledons</taxon>
        <taxon>Gunneridae</taxon>
        <taxon>Pentapetalae</taxon>
        <taxon>rosids</taxon>
        <taxon>Vitales</taxon>
        <taxon>Vitaceae</taxon>
        <taxon>Viteae</taxon>
        <taxon>Vitis</taxon>
    </lineage>
</organism>
<accession>A0A438EB99</accession>
<reference evidence="1 2" key="1">
    <citation type="journal article" date="2018" name="PLoS Genet.">
        <title>Population sequencing reveals clonal diversity and ancestral inbreeding in the grapevine cultivar Chardonnay.</title>
        <authorList>
            <person name="Roach M.J."/>
            <person name="Johnson D.L."/>
            <person name="Bohlmann J."/>
            <person name="van Vuuren H.J."/>
            <person name="Jones S.J."/>
            <person name="Pretorius I.S."/>
            <person name="Schmidt S.A."/>
            <person name="Borneman A.R."/>
        </authorList>
    </citation>
    <scope>NUCLEOTIDE SEQUENCE [LARGE SCALE GENOMIC DNA]</scope>
    <source>
        <strain evidence="2">cv. Chardonnay</strain>
        <tissue evidence="1">Leaf</tissue>
    </source>
</reference>
<evidence type="ECO:0008006" key="3">
    <source>
        <dbReference type="Google" id="ProtNLM"/>
    </source>
</evidence>
<dbReference type="EMBL" id="QGNW01001342">
    <property type="protein sequence ID" value="RVW44813.1"/>
    <property type="molecule type" value="Genomic_DNA"/>
</dbReference>
<proteinExistence type="predicted"/>